<proteinExistence type="predicted"/>
<sequence length="38" mass="4181">MILPSRLSWNVFLRLPCVWGSDSELCDVEPNSGESDGA</sequence>
<organism evidence="1 2">
    <name type="scientific">Rubroshorea leprosula</name>
    <dbReference type="NCBI Taxonomy" id="152421"/>
    <lineage>
        <taxon>Eukaryota</taxon>
        <taxon>Viridiplantae</taxon>
        <taxon>Streptophyta</taxon>
        <taxon>Embryophyta</taxon>
        <taxon>Tracheophyta</taxon>
        <taxon>Spermatophyta</taxon>
        <taxon>Magnoliopsida</taxon>
        <taxon>eudicotyledons</taxon>
        <taxon>Gunneridae</taxon>
        <taxon>Pentapetalae</taxon>
        <taxon>rosids</taxon>
        <taxon>malvids</taxon>
        <taxon>Malvales</taxon>
        <taxon>Dipterocarpaceae</taxon>
        <taxon>Rubroshorea</taxon>
    </lineage>
</organism>
<dbReference type="Proteomes" id="UP001054252">
    <property type="component" value="Unassembled WGS sequence"/>
</dbReference>
<dbReference type="EMBL" id="BPVZ01000318">
    <property type="protein sequence ID" value="GKV49785.1"/>
    <property type="molecule type" value="Genomic_DNA"/>
</dbReference>
<evidence type="ECO:0000313" key="1">
    <source>
        <dbReference type="EMBL" id="GKV49785.1"/>
    </source>
</evidence>
<gene>
    <name evidence="1" type="ORF">SLEP1_g56515</name>
</gene>
<accession>A0AAV5MJS9</accession>
<evidence type="ECO:0000313" key="2">
    <source>
        <dbReference type="Proteomes" id="UP001054252"/>
    </source>
</evidence>
<keyword evidence="2" id="KW-1185">Reference proteome</keyword>
<dbReference type="AlphaFoldDB" id="A0AAV5MJS9"/>
<name>A0AAV5MJS9_9ROSI</name>
<protein>
    <submittedName>
        <fullName evidence="1">Uncharacterized protein</fullName>
    </submittedName>
</protein>
<reference evidence="1 2" key="1">
    <citation type="journal article" date="2021" name="Commun. Biol.">
        <title>The genome of Shorea leprosula (Dipterocarpaceae) highlights the ecological relevance of drought in aseasonal tropical rainforests.</title>
        <authorList>
            <person name="Ng K.K.S."/>
            <person name="Kobayashi M.J."/>
            <person name="Fawcett J.A."/>
            <person name="Hatakeyama M."/>
            <person name="Paape T."/>
            <person name="Ng C.H."/>
            <person name="Ang C.C."/>
            <person name="Tnah L.H."/>
            <person name="Lee C.T."/>
            <person name="Nishiyama T."/>
            <person name="Sese J."/>
            <person name="O'Brien M.J."/>
            <person name="Copetti D."/>
            <person name="Mohd Noor M.I."/>
            <person name="Ong R.C."/>
            <person name="Putra M."/>
            <person name="Sireger I.Z."/>
            <person name="Indrioko S."/>
            <person name="Kosugi Y."/>
            <person name="Izuno A."/>
            <person name="Isagi Y."/>
            <person name="Lee S.L."/>
            <person name="Shimizu K.K."/>
        </authorList>
    </citation>
    <scope>NUCLEOTIDE SEQUENCE [LARGE SCALE GENOMIC DNA]</scope>
    <source>
        <strain evidence="1">214</strain>
    </source>
</reference>
<comment type="caution">
    <text evidence="1">The sequence shown here is derived from an EMBL/GenBank/DDBJ whole genome shotgun (WGS) entry which is preliminary data.</text>
</comment>